<dbReference type="InterPro" id="IPR004733">
    <property type="entry name" value="PurM_cligase"/>
</dbReference>
<accession>A0A0F8ZIN8</accession>
<gene>
    <name evidence="2" type="ORF">LCGC14_2768860</name>
</gene>
<dbReference type="GO" id="GO:0004641">
    <property type="term" value="F:phosphoribosylformylglycinamidine cyclo-ligase activity"/>
    <property type="evidence" value="ECO:0007669"/>
    <property type="project" value="InterPro"/>
</dbReference>
<dbReference type="AlphaFoldDB" id="A0A0F8ZIN8"/>
<dbReference type="InterPro" id="IPR036921">
    <property type="entry name" value="PurM-like_N_sf"/>
</dbReference>
<dbReference type="GO" id="GO:0046084">
    <property type="term" value="P:adenine biosynthetic process"/>
    <property type="evidence" value="ECO:0007669"/>
    <property type="project" value="TreeGrafter"/>
</dbReference>
<dbReference type="GO" id="GO:0006189">
    <property type="term" value="P:'de novo' IMP biosynthetic process"/>
    <property type="evidence" value="ECO:0007669"/>
    <property type="project" value="InterPro"/>
</dbReference>
<dbReference type="InterPro" id="IPR016188">
    <property type="entry name" value="PurM-like_N"/>
</dbReference>
<dbReference type="PANTHER" id="PTHR10520">
    <property type="entry name" value="TRIFUNCTIONAL PURINE BIOSYNTHETIC PROTEIN ADENOSINE-3-RELATED"/>
    <property type="match status" value="1"/>
</dbReference>
<dbReference type="GO" id="GO:0004637">
    <property type="term" value="F:phosphoribosylamine-glycine ligase activity"/>
    <property type="evidence" value="ECO:0007669"/>
    <property type="project" value="TreeGrafter"/>
</dbReference>
<protein>
    <recommendedName>
        <fullName evidence="1">PurM-like N-terminal domain-containing protein</fullName>
    </recommendedName>
</protein>
<dbReference type="GO" id="GO:0005829">
    <property type="term" value="C:cytosol"/>
    <property type="evidence" value="ECO:0007669"/>
    <property type="project" value="TreeGrafter"/>
</dbReference>
<reference evidence="2" key="1">
    <citation type="journal article" date="2015" name="Nature">
        <title>Complex archaea that bridge the gap between prokaryotes and eukaryotes.</title>
        <authorList>
            <person name="Spang A."/>
            <person name="Saw J.H."/>
            <person name="Jorgensen S.L."/>
            <person name="Zaremba-Niedzwiedzka K."/>
            <person name="Martijn J."/>
            <person name="Lind A.E."/>
            <person name="van Eijk R."/>
            <person name="Schleper C."/>
            <person name="Guy L."/>
            <person name="Ettema T.J."/>
        </authorList>
    </citation>
    <scope>NUCLEOTIDE SEQUENCE</scope>
</reference>
<evidence type="ECO:0000313" key="2">
    <source>
        <dbReference type="EMBL" id="KKK85875.1"/>
    </source>
</evidence>
<dbReference type="EMBL" id="LAZR01051105">
    <property type="protein sequence ID" value="KKK85875.1"/>
    <property type="molecule type" value="Genomic_DNA"/>
</dbReference>
<feature type="domain" description="PurM-like N-terminal" evidence="1">
    <location>
        <begin position="70"/>
        <end position="134"/>
    </location>
</feature>
<dbReference type="Pfam" id="PF00586">
    <property type="entry name" value="AIRS"/>
    <property type="match status" value="1"/>
</dbReference>
<dbReference type="Gene3D" id="3.30.1330.10">
    <property type="entry name" value="PurM-like, N-terminal domain"/>
    <property type="match status" value="1"/>
</dbReference>
<evidence type="ECO:0000259" key="1">
    <source>
        <dbReference type="Pfam" id="PF00586"/>
    </source>
</evidence>
<dbReference type="PANTHER" id="PTHR10520:SF12">
    <property type="entry name" value="TRIFUNCTIONAL PURINE BIOSYNTHETIC PROTEIN ADENOSINE-3"/>
    <property type="match status" value="1"/>
</dbReference>
<feature type="non-terminal residue" evidence="2">
    <location>
        <position position="135"/>
    </location>
</feature>
<dbReference type="SUPFAM" id="SSF55326">
    <property type="entry name" value="PurM N-terminal domain-like"/>
    <property type="match status" value="1"/>
</dbReference>
<sequence length="135" mass="15048">MVPEEKTSPSITYKQTGVDIEAGQKVVDLIRPMVKRTRTARVMGGLGGFAGMFRLDFNEKLFKQNYRDPVLVACTDSVGTKMLVAIRMKKLDTIGIDCVAMNVNDMLAQGAEPLFFLDYLALDKVEPEKIAEMIK</sequence>
<organism evidence="2">
    <name type="scientific">marine sediment metagenome</name>
    <dbReference type="NCBI Taxonomy" id="412755"/>
    <lineage>
        <taxon>unclassified sequences</taxon>
        <taxon>metagenomes</taxon>
        <taxon>ecological metagenomes</taxon>
    </lineage>
</organism>
<name>A0A0F8ZIN8_9ZZZZ</name>
<proteinExistence type="predicted"/>
<comment type="caution">
    <text evidence="2">The sequence shown here is derived from an EMBL/GenBank/DDBJ whole genome shotgun (WGS) entry which is preliminary data.</text>
</comment>